<feature type="domain" description="NUP210 Ig-like" evidence="3">
    <location>
        <begin position="143"/>
        <end position="245"/>
    </location>
</feature>
<gene>
    <name evidence="4" type="ordered locus">Os09g0565450</name>
    <name evidence="4" type="ORF">OSNPB_090565450</name>
</gene>
<dbReference type="InterPro" id="IPR055097">
    <property type="entry name" value="Ig_NUP210_2nd"/>
</dbReference>
<protein>
    <submittedName>
        <fullName evidence="4">Os09g0565450 protein</fullName>
    </submittedName>
</protein>
<dbReference type="InterPro" id="IPR055096">
    <property type="entry name" value="Ig_NUP210_1st"/>
</dbReference>
<dbReference type="OMA" id="YQNDSEC"/>
<dbReference type="EMBL" id="AP014965">
    <property type="protein sequence ID" value="BAT09450.1"/>
    <property type="molecule type" value="Genomic_DNA"/>
</dbReference>
<dbReference type="InterPro" id="IPR045197">
    <property type="entry name" value="NUP210-like"/>
</dbReference>
<name>A0A0N7KRA2_ORYSJ</name>
<dbReference type="Proteomes" id="UP000059680">
    <property type="component" value="Chromosome 9"/>
</dbReference>
<evidence type="ECO:0000256" key="1">
    <source>
        <dbReference type="SAM" id="SignalP"/>
    </source>
</evidence>
<dbReference type="Pfam" id="PF22967">
    <property type="entry name" value="Ig_NUP210_1st"/>
    <property type="match status" value="1"/>
</dbReference>
<reference evidence="5" key="1">
    <citation type="journal article" date="2005" name="Nature">
        <title>The map-based sequence of the rice genome.</title>
        <authorList>
            <consortium name="International rice genome sequencing project (IRGSP)"/>
            <person name="Matsumoto T."/>
            <person name="Wu J."/>
            <person name="Kanamori H."/>
            <person name="Katayose Y."/>
            <person name="Fujisawa M."/>
            <person name="Namiki N."/>
            <person name="Mizuno H."/>
            <person name="Yamamoto K."/>
            <person name="Antonio B.A."/>
            <person name="Baba T."/>
            <person name="Sakata K."/>
            <person name="Nagamura Y."/>
            <person name="Aoki H."/>
            <person name="Arikawa K."/>
            <person name="Arita K."/>
            <person name="Bito T."/>
            <person name="Chiden Y."/>
            <person name="Fujitsuka N."/>
            <person name="Fukunaka R."/>
            <person name="Hamada M."/>
            <person name="Harada C."/>
            <person name="Hayashi A."/>
            <person name="Hijishita S."/>
            <person name="Honda M."/>
            <person name="Hosokawa S."/>
            <person name="Ichikawa Y."/>
            <person name="Idonuma A."/>
            <person name="Iijima M."/>
            <person name="Ikeda M."/>
            <person name="Ikeno M."/>
            <person name="Ito K."/>
            <person name="Ito S."/>
            <person name="Ito T."/>
            <person name="Ito Y."/>
            <person name="Ito Y."/>
            <person name="Iwabuchi A."/>
            <person name="Kamiya K."/>
            <person name="Karasawa W."/>
            <person name="Kurita K."/>
            <person name="Katagiri S."/>
            <person name="Kikuta A."/>
            <person name="Kobayashi H."/>
            <person name="Kobayashi N."/>
            <person name="Machita K."/>
            <person name="Maehara T."/>
            <person name="Masukawa M."/>
            <person name="Mizubayashi T."/>
            <person name="Mukai Y."/>
            <person name="Nagasaki H."/>
            <person name="Nagata Y."/>
            <person name="Naito S."/>
            <person name="Nakashima M."/>
            <person name="Nakama Y."/>
            <person name="Nakamichi Y."/>
            <person name="Nakamura M."/>
            <person name="Meguro A."/>
            <person name="Negishi M."/>
            <person name="Ohta I."/>
            <person name="Ohta T."/>
            <person name="Okamoto M."/>
            <person name="Ono N."/>
            <person name="Saji S."/>
            <person name="Sakaguchi M."/>
            <person name="Sakai K."/>
            <person name="Shibata M."/>
            <person name="Shimokawa T."/>
            <person name="Song J."/>
            <person name="Takazaki Y."/>
            <person name="Terasawa K."/>
            <person name="Tsugane M."/>
            <person name="Tsuji K."/>
            <person name="Ueda S."/>
            <person name="Waki K."/>
            <person name="Yamagata H."/>
            <person name="Yamamoto M."/>
            <person name="Yamamoto S."/>
            <person name="Yamane H."/>
            <person name="Yoshiki S."/>
            <person name="Yoshihara R."/>
            <person name="Yukawa K."/>
            <person name="Zhong H."/>
            <person name="Yano M."/>
            <person name="Yuan Q."/>
            <person name="Ouyang S."/>
            <person name="Liu J."/>
            <person name="Jones K.M."/>
            <person name="Gansberger K."/>
            <person name="Moffat K."/>
            <person name="Hill J."/>
            <person name="Bera J."/>
            <person name="Fadrosh D."/>
            <person name="Jin S."/>
            <person name="Johri S."/>
            <person name="Kim M."/>
            <person name="Overton L."/>
            <person name="Reardon M."/>
            <person name="Tsitrin T."/>
            <person name="Vuong H."/>
            <person name="Weaver B."/>
            <person name="Ciecko A."/>
            <person name="Tallon L."/>
            <person name="Jackson J."/>
            <person name="Pai G."/>
            <person name="Aken S.V."/>
            <person name="Utterback T."/>
            <person name="Reidmuller S."/>
            <person name="Feldblyum T."/>
            <person name="Hsiao J."/>
            <person name="Zismann V."/>
            <person name="Iobst S."/>
            <person name="de Vazeille A.R."/>
            <person name="Buell C.R."/>
            <person name="Ying K."/>
            <person name="Li Y."/>
            <person name="Lu T."/>
            <person name="Huang Y."/>
            <person name="Zhao Q."/>
            <person name="Feng Q."/>
            <person name="Zhang L."/>
            <person name="Zhu J."/>
            <person name="Weng Q."/>
            <person name="Mu J."/>
            <person name="Lu Y."/>
            <person name="Fan D."/>
            <person name="Liu Y."/>
            <person name="Guan J."/>
            <person name="Zhang Y."/>
            <person name="Yu S."/>
            <person name="Liu X."/>
            <person name="Zhang Y."/>
            <person name="Hong G."/>
            <person name="Han B."/>
            <person name="Choisne N."/>
            <person name="Demange N."/>
            <person name="Orjeda G."/>
            <person name="Samain S."/>
            <person name="Cattolico L."/>
            <person name="Pelletier E."/>
            <person name="Couloux A."/>
            <person name="Segurens B."/>
            <person name="Wincker P."/>
            <person name="D'Hont A."/>
            <person name="Scarpelli C."/>
            <person name="Weissenbach J."/>
            <person name="Salanoubat M."/>
            <person name="Quetier F."/>
            <person name="Yu Y."/>
            <person name="Kim H.R."/>
            <person name="Rambo T."/>
            <person name="Currie J."/>
            <person name="Collura K."/>
            <person name="Luo M."/>
            <person name="Yang T."/>
            <person name="Ammiraju J.S.S."/>
            <person name="Engler F."/>
            <person name="Soderlund C."/>
            <person name="Wing R.A."/>
            <person name="Palmer L.E."/>
            <person name="de la Bastide M."/>
            <person name="Spiegel L."/>
            <person name="Nascimento L."/>
            <person name="Zutavern T."/>
            <person name="O'Shaughnessy A."/>
            <person name="Dike S."/>
            <person name="Dedhia N."/>
            <person name="Preston R."/>
            <person name="Balija V."/>
            <person name="McCombie W.R."/>
            <person name="Chow T."/>
            <person name="Chen H."/>
            <person name="Chung M."/>
            <person name="Chen C."/>
            <person name="Shaw J."/>
            <person name="Wu H."/>
            <person name="Hsiao K."/>
            <person name="Chao Y."/>
            <person name="Chu M."/>
            <person name="Cheng C."/>
            <person name="Hour A."/>
            <person name="Lee P."/>
            <person name="Lin S."/>
            <person name="Lin Y."/>
            <person name="Liou J."/>
            <person name="Liu S."/>
            <person name="Hsing Y."/>
            <person name="Raghuvanshi S."/>
            <person name="Mohanty A."/>
            <person name="Bharti A.K."/>
            <person name="Gaur A."/>
            <person name="Gupta V."/>
            <person name="Kumar D."/>
            <person name="Ravi V."/>
            <person name="Vij S."/>
            <person name="Kapur A."/>
            <person name="Khurana P."/>
            <person name="Khurana P."/>
            <person name="Khurana J.P."/>
            <person name="Tyagi A.K."/>
            <person name="Gaikwad K."/>
            <person name="Singh A."/>
            <person name="Dalal V."/>
            <person name="Srivastava S."/>
            <person name="Dixit A."/>
            <person name="Pal A.K."/>
            <person name="Ghazi I.A."/>
            <person name="Yadav M."/>
            <person name="Pandit A."/>
            <person name="Bhargava A."/>
            <person name="Sureshbabu K."/>
            <person name="Batra K."/>
            <person name="Sharma T.R."/>
            <person name="Mohapatra T."/>
            <person name="Singh N.K."/>
            <person name="Messing J."/>
            <person name="Nelson A.B."/>
            <person name="Fuks G."/>
            <person name="Kavchok S."/>
            <person name="Keizer G."/>
            <person name="Linton E."/>
            <person name="Llaca V."/>
            <person name="Song R."/>
            <person name="Tanyolac B."/>
            <person name="Young S."/>
            <person name="Ho-Il K."/>
            <person name="Hahn J.H."/>
            <person name="Sangsakoo G."/>
            <person name="Vanavichit A."/>
            <person name="de Mattos Luiz.A.T."/>
            <person name="Zimmer P.D."/>
            <person name="Malone G."/>
            <person name="Dellagostin O."/>
            <person name="de Oliveira A.C."/>
            <person name="Bevan M."/>
            <person name="Bancroft I."/>
            <person name="Minx P."/>
            <person name="Cordum H."/>
            <person name="Wilson R."/>
            <person name="Cheng Z."/>
            <person name="Jin W."/>
            <person name="Jiang J."/>
            <person name="Leong S.A."/>
            <person name="Iwama H."/>
            <person name="Gojobori T."/>
            <person name="Itoh T."/>
            <person name="Niimura Y."/>
            <person name="Fujii Y."/>
            <person name="Habara T."/>
            <person name="Sakai H."/>
            <person name="Sato Y."/>
            <person name="Wilson G."/>
            <person name="Kumar K."/>
            <person name="McCouch S."/>
            <person name="Juretic N."/>
            <person name="Hoen D."/>
            <person name="Wright S."/>
            <person name="Bruskiewich R."/>
            <person name="Bureau T."/>
            <person name="Miyao A."/>
            <person name="Hirochika H."/>
            <person name="Nishikawa T."/>
            <person name="Kadowaki K."/>
            <person name="Sugiura M."/>
            <person name="Burr B."/>
            <person name="Sasaki T."/>
        </authorList>
    </citation>
    <scope>NUCLEOTIDE SEQUENCE [LARGE SCALE GENOMIC DNA]</scope>
    <source>
        <strain evidence="5">cv. Nipponbare</strain>
    </source>
</reference>
<evidence type="ECO:0000259" key="2">
    <source>
        <dbReference type="Pfam" id="PF22967"/>
    </source>
</evidence>
<keyword evidence="5" id="KW-1185">Reference proteome</keyword>
<dbReference type="Gramene" id="Os09t0565450-00">
    <property type="protein sequence ID" value="Os09t0565450-00"/>
    <property type="gene ID" value="Os09g0565450"/>
</dbReference>
<evidence type="ECO:0000259" key="3">
    <source>
        <dbReference type="Pfam" id="PF22969"/>
    </source>
</evidence>
<dbReference type="PANTHER" id="PTHR23019:SF0">
    <property type="entry name" value="NUCLEAR PORE MEMBRANE GLYCOPROTEIN 210"/>
    <property type="match status" value="1"/>
</dbReference>
<reference evidence="4 5" key="3">
    <citation type="journal article" date="2013" name="Rice">
        <title>Improvement of the Oryza sativa Nipponbare reference genome using next generation sequence and optical map data.</title>
        <authorList>
            <person name="Kawahara Y."/>
            <person name="de la Bastide M."/>
            <person name="Hamilton J.P."/>
            <person name="Kanamori H."/>
            <person name="McCombie W.R."/>
            <person name="Ouyang S."/>
            <person name="Schwartz D.C."/>
            <person name="Tanaka T."/>
            <person name="Wu J."/>
            <person name="Zhou S."/>
            <person name="Childs K.L."/>
            <person name="Davidson R.M."/>
            <person name="Lin H."/>
            <person name="Quesada-Ocampo L."/>
            <person name="Vaillancourt B."/>
            <person name="Sakai H."/>
            <person name="Lee S.S."/>
            <person name="Kim J."/>
            <person name="Numa H."/>
            <person name="Itoh T."/>
            <person name="Buell C.R."/>
            <person name="Matsumoto T."/>
        </authorList>
    </citation>
    <scope>NUCLEOTIDE SEQUENCE [LARGE SCALE GENOMIC DNA]</scope>
    <source>
        <strain evidence="5">cv. Nipponbare</strain>
    </source>
</reference>
<organism evidence="4 5">
    <name type="scientific">Oryza sativa subsp. japonica</name>
    <name type="common">Rice</name>
    <dbReference type="NCBI Taxonomy" id="39947"/>
    <lineage>
        <taxon>Eukaryota</taxon>
        <taxon>Viridiplantae</taxon>
        <taxon>Streptophyta</taxon>
        <taxon>Embryophyta</taxon>
        <taxon>Tracheophyta</taxon>
        <taxon>Spermatophyta</taxon>
        <taxon>Magnoliopsida</taxon>
        <taxon>Liliopsida</taxon>
        <taxon>Poales</taxon>
        <taxon>Poaceae</taxon>
        <taxon>BOP clade</taxon>
        <taxon>Oryzoideae</taxon>
        <taxon>Oryzeae</taxon>
        <taxon>Oryzinae</taxon>
        <taxon>Oryza</taxon>
        <taxon>Oryza sativa</taxon>
    </lineage>
</organism>
<evidence type="ECO:0000313" key="4">
    <source>
        <dbReference type="EMBL" id="BAT09450.1"/>
    </source>
</evidence>
<reference evidence="4 5" key="2">
    <citation type="journal article" date="2013" name="Plant Cell Physiol.">
        <title>Rice Annotation Project Database (RAP-DB): an integrative and interactive database for rice genomics.</title>
        <authorList>
            <person name="Sakai H."/>
            <person name="Lee S.S."/>
            <person name="Tanaka T."/>
            <person name="Numa H."/>
            <person name="Kim J."/>
            <person name="Kawahara Y."/>
            <person name="Wakimoto H."/>
            <person name="Yang C.C."/>
            <person name="Iwamoto M."/>
            <person name="Abe T."/>
            <person name="Yamada Y."/>
            <person name="Muto A."/>
            <person name="Inokuchi H."/>
            <person name="Ikemura T."/>
            <person name="Matsumoto T."/>
            <person name="Sasaki T."/>
            <person name="Itoh T."/>
        </authorList>
    </citation>
    <scope>NUCLEOTIDE SEQUENCE [LARGE SCALE GENOMIC DNA]</scope>
    <source>
        <strain evidence="5">cv. Nipponbare</strain>
    </source>
</reference>
<keyword evidence="1" id="KW-0732">Signal</keyword>
<feature type="chain" id="PRO_5006014867" evidence="1">
    <location>
        <begin position="33"/>
        <end position="297"/>
    </location>
</feature>
<keyword evidence="6 7" id="KW-1267">Proteomics identification</keyword>
<evidence type="ECO:0007829" key="6">
    <source>
        <dbReference type="PeptideAtlas" id="A0A0N7KRA2"/>
    </source>
</evidence>
<dbReference type="eggNOG" id="KOG1833">
    <property type="taxonomic scope" value="Eukaryota"/>
</dbReference>
<evidence type="ECO:0007829" key="7">
    <source>
        <dbReference type="ProteomicsDB" id="A0A0N7KRA2"/>
    </source>
</evidence>
<proteinExistence type="evidence at protein level"/>
<dbReference type="AlphaFoldDB" id="A0A0N7KRA2"/>
<feature type="domain" description="NUP210 Ig-like" evidence="2">
    <location>
        <begin position="43"/>
        <end position="126"/>
    </location>
</feature>
<dbReference type="PaxDb" id="39947-A0A0N7KRA2"/>
<dbReference type="InParanoid" id="A0A0N7KRA2"/>
<dbReference type="STRING" id="39947.A0A0N7KRA2"/>
<dbReference type="PANTHER" id="PTHR23019">
    <property type="entry name" value="NUCLEAR PORE MEMBRANE GLYCOPROTEIN GP210-RELATED"/>
    <property type="match status" value="1"/>
</dbReference>
<feature type="signal peptide" evidence="1">
    <location>
        <begin position="1"/>
        <end position="32"/>
    </location>
</feature>
<sequence length="297" mass="32675">MASPSAFAAVAAAVVMMAAAAAALCFSAAAAASPVGGPHMADLSVLLPPRMTKPVEHRLIGFDGCFTWAWDHHDIISVKPEYNDSSRCSTSARLASIAPYSGRKETSVYATDIISGITIHCKVFVDRISRIRIFHHAVKIDLDEVATLRVHAFDDEDNVFSSLVGLQFLWQLTPRWVDTNSHHLVHIPLKETHLSDCSGFCGDMNIRFELEDRNLGSDLFVVKGIEIGQEVVNAQLFEPQFEHVNDTITLTVAEAMSLEPPSPVLVTVGAMVKFKLKVFRQKVPQLLTYHHSIIIGM</sequence>
<accession>A0A0N7KRA2</accession>
<evidence type="ECO:0000313" key="5">
    <source>
        <dbReference type="Proteomes" id="UP000059680"/>
    </source>
</evidence>
<dbReference type="Pfam" id="PF22969">
    <property type="entry name" value="Ig_NUP210_2nd"/>
    <property type="match status" value="1"/>
</dbReference>